<feature type="region of interest" description="Disordered" evidence="2">
    <location>
        <begin position="382"/>
        <end position="408"/>
    </location>
</feature>
<feature type="compositionally biased region" description="Basic and acidic residues" evidence="2">
    <location>
        <begin position="170"/>
        <end position="180"/>
    </location>
</feature>
<gene>
    <name evidence="4" type="ORF">RF679_10725</name>
</gene>
<dbReference type="Gene3D" id="3.10.350.10">
    <property type="entry name" value="LysM domain"/>
    <property type="match status" value="1"/>
</dbReference>
<sequence>MHKQKRLSTRLLGSKALKAAAFSSLLVFSNAYATGLGKLTVLSHLGQPLRAEIELTAPNKEEISSLVPKVASIEAFRQANIEFNPALLSLRFAVEPRGNGYIIRVTSTQPMNEPWIDFLLEMNASNGKLVREYTALLDPAEMAGTQSAQIVNPSTPNVVVKQVTPVARPLDNRPAAREESPNTPKKSAKVARQVAESPRGEHDYRVKPGDTLVKIAAANLNGVSLDQMLVSIYRANPQAFVGDNMNRLKAGQILTIPDADSAKATSNSEAHAIVQAHSADFSAYRNKLAGQVMAAPAEKGSANKQSSSGAITAKVKETPTATNEAIDKLKLSKVPAASAKAVAKGMTEEDRIAKDKALAEANARVKELEKNVNELNRLLAVPSKTAQASSSASAKLPEPKPAEVASKAHASASAAVPAPTPIEKASASASASASVPASASASVSASAKALEASASVASASASAPAKPKPKRPAPPPPPVEEPGFFDGINTYLIGGGLLLAITGGIGIYLSRRKKAAHQFEDSILTGSSLKANSMFGSTGGQSVDTNNSVFNSNFAPSASQLDANEVDPVAEADVYIAYGRDTQAEEILKEALRTQPDRHAVRLKLLEIYYGRKDLRSYEVYAGELYGMTHGEGEEWSQAASMGVALDPNNPLYAGASAPTESFNPANLSVPTQPLEDLEPDPILDSSLSEDMLESISIIDTAHALSDEFASSEVGGDLRASNAAESDDAVLDFDLDISDASEPESSSPADNSLEFAPTLPEIDAVSTVNKVVEEEPAPVIDFGSIDFDLGTDDDIKAEEPVLEVRQESAQAPSGADFDLDVPSLDFGKVDEVKATDVSESSALEFVMPEADGGVELEIPEASADGSSSDEISPYNAEMATKLDLAVAYQEIGDKEGARELLEEVLRGGSKDQVERARVMLEEIS</sequence>
<dbReference type="RefSeq" id="WP_309480624.1">
    <property type="nucleotide sequence ID" value="NZ_CP133720.1"/>
</dbReference>
<dbReference type="InterPro" id="IPR020011">
    <property type="entry name" value="FimV_C"/>
</dbReference>
<feature type="coiled-coil region" evidence="1">
    <location>
        <begin position="351"/>
        <end position="378"/>
    </location>
</feature>
<dbReference type="InterPro" id="IPR038440">
    <property type="entry name" value="FimV_C_sf"/>
</dbReference>
<evidence type="ECO:0000259" key="3">
    <source>
        <dbReference type="PROSITE" id="PS51782"/>
    </source>
</evidence>
<keyword evidence="1" id="KW-0175">Coiled coil</keyword>
<proteinExistence type="predicted"/>
<keyword evidence="5" id="KW-1185">Reference proteome</keyword>
<reference evidence="4" key="1">
    <citation type="submission" date="2023-09" db="EMBL/GenBank/DDBJ databases">
        <title>Undibacterium sp. 20NA77.5 isolated from freshwater.</title>
        <authorList>
            <person name="Le V."/>
            <person name="Ko S.-R."/>
            <person name="Ahn C.-Y."/>
            <person name="Oh H.-M."/>
        </authorList>
    </citation>
    <scope>NUCLEOTIDE SEQUENCE</scope>
    <source>
        <strain evidence="4">20NA77.5</strain>
    </source>
</reference>
<accession>A0ABY9RE26</accession>
<feature type="region of interest" description="Disordered" evidence="2">
    <location>
        <begin position="168"/>
        <end position="205"/>
    </location>
</feature>
<dbReference type="EMBL" id="CP133720">
    <property type="protein sequence ID" value="WMW79123.1"/>
    <property type="molecule type" value="Genomic_DNA"/>
</dbReference>
<evidence type="ECO:0000313" key="4">
    <source>
        <dbReference type="EMBL" id="WMW79123.1"/>
    </source>
</evidence>
<evidence type="ECO:0000256" key="1">
    <source>
        <dbReference type="SAM" id="Coils"/>
    </source>
</evidence>
<feature type="region of interest" description="Disordered" evidence="2">
    <location>
        <begin position="458"/>
        <end position="482"/>
    </location>
</feature>
<organism evidence="4 5">
    <name type="scientific">Undibacterium cyanobacteriorum</name>
    <dbReference type="NCBI Taxonomy" id="3073561"/>
    <lineage>
        <taxon>Bacteria</taxon>
        <taxon>Pseudomonadati</taxon>
        <taxon>Pseudomonadota</taxon>
        <taxon>Betaproteobacteria</taxon>
        <taxon>Burkholderiales</taxon>
        <taxon>Oxalobacteraceae</taxon>
        <taxon>Undibacterium</taxon>
    </lineage>
</organism>
<dbReference type="Gene3D" id="1.20.58.2200">
    <property type="match status" value="1"/>
</dbReference>
<evidence type="ECO:0000256" key="2">
    <source>
        <dbReference type="SAM" id="MobiDB-lite"/>
    </source>
</evidence>
<dbReference type="Pfam" id="PF25800">
    <property type="entry name" value="FimV_N"/>
    <property type="match status" value="1"/>
</dbReference>
<name>A0ABY9RE26_9BURK</name>
<dbReference type="NCBIfam" id="TIGR03504">
    <property type="entry name" value="FimV_Cterm"/>
    <property type="match status" value="1"/>
</dbReference>
<dbReference type="CDD" id="cd00118">
    <property type="entry name" value="LysM"/>
    <property type="match status" value="1"/>
</dbReference>
<dbReference type="PROSITE" id="PS51782">
    <property type="entry name" value="LYSM"/>
    <property type="match status" value="1"/>
</dbReference>
<protein>
    <submittedName>
        <fullName evidence="4">FimV/HubP family polar landmark protein</fullName>
    </submittedName>
</protein>
<dbReference type="InterPro" id="IPR036779">
    <property type="entry name" value="LysM_dom_sf"/>
</dbReference>
<feature type="domain" description="LysM" evidence="3">
    <location>
        <begin position="202"/>
        <end position="256"/>
    </location>
</feature>
<dbReference type="NCBIfam" id="TIGR03505">
    <property type="entry name" value="FimV_core"/>
    <property type="match status" value="1"/>
</dbReference>
<dbReference type="InterPro" id="IPR057840">
    <property type="entry name" value="FimV_N"/>
</dbReference>
<dbReference type="InterPro" id="IPR020012">
    <property type="entry name" value="LysM_FimV"/>
</dbReference>
<dbReference type="Proteomes" id="UP001181355">
    <property type="component" value="Chromosome"/>
</dbReference>
<dbReference type="SMART" id="SM00257">
    <property type="entry name" value="LysM"/>
    <property type="match status" value="1"/>
</dbReference>
<evidence type="ECO:0000313" key="5">
    <source>
        <dbReference type="Proteomes" id="UP001181355"/>
    </source>
</evidence>
<dbReference type="Pfam" id="PF01476">
    <property type="entry name" value="LysM"/>
    <property type="match status" value="1"/>
</dbReference>
<dbReference type="InterPro" id="IPR018392">
    <property type="entry name" value="LysM"/>
</dbReference>